<dbReference type="EMBL" id="BRXZ01001698">
    <property type="protein sequence ID" value="GMH76820.1"/>
    <property type="molecule type" value="Genomic_DNA"/>
</dbReference>
<keyword evidence="2" id="KW-0547">Nucleotide-binding</keyword>
<dbReference type="SUPFAM" id="SSF63862">
    <property type="entry name" value="Thiamin pyrophosphokinase, substrate-binding domain"/>
    <property type="match status" value="1"/>
</dbReference>
<feature type="chain" id="PRO_5040850222" description="Thiamin pyrophosphokinase catalytic domain-containing protein" evidence="5">
    <location>
        <begin position="21"/>
        <end position="175"/>
    </location>
</feature>
<comment type="caution">
    <text evidence="7">The sequence shown here is derived from an EMBL/GenBank/DDBJ whole genome shotgun (WGS) entry which is preliminary data.</text>
</comment>
<dbReference type="Pfam" id="PF04263">
    <property type="entry name" value="TPK_catalytic"/>
    <property type="match status" value="1"/>
</dbReference>
<protein>
    <recommendedName>
        <fullName evidence="6">Thiamin pyrophosphokinase catalytic domain-containing protein</fullName>
    </recommendedName>
</protein>
<dbReference type="OrthoDB" id="25149at2759"/>
<feature type="domain" description="Thiamin pyrophosphokinase catalytic" evidence="6">
    <location>
        <begin position="7"/>
        <end position="132"/>
    </location>
</feature>
<dbReference type="GO" id="GO:0005524">
    <property type="term" value="F:ATP binding"/>
    <property type="evidence" value="ECO:0007669"/>
    <property type="project" value="UniProtKB-KW"/>
</dbReference>
<dbReference type="PANTHER" id="PTHR13622:SF8">
    <property type="entry name" value="THIAMIN PYROPHOSPHOKINASE 1"/>
    <property type="match status" value="1"/>
</dbReference>
<evidence type="ECO:0000313" key="8">
    <source>
        <dbReference type="Proteomes" id="UP001165082"/>
    </source>
</evidence>
<organism evidence="7 8">
    <name type="scientific">Triparma retinervis</name>
    <dbReference type="NCBI Taxonomy" id="2557542"/>
    <lineage>
        <taxon>Eukaryota</taxon>
        <taxon>Sar</taxon>
        <taxon>Stramenopiles</taxon>
        <taxon>Ochrophyta</taxon>
        <taxon>Bolidophyceae</taxon>
        <taxon>Parmales</taxon>
        <taxon>Triparmaceae</taxon>
        <taxon>Triparma</taxon>
    </lineage>
</organism>
<dbReference type="GO" id="GO:0030975">
    <property type="term" value="F:thiamine binding"/>
    <property type="evidence" value="ECO:0007669"/>
    <property type="project" value="InterPro"/>
</dbReference>
<dbReference type="GO" id="GO:0006772">
    <property type="term" value="P:thiamine metabolic process"/>
    <property type="evidence" value="ECO:0007669"/>
    <property type="project" value="InterPro"/>
</dbReference>
<keyword evidence="1" id="KW-0808">Transferase</keyword>
<keyword evidence="3" id="KW-0418">Kinase</keyword>
<reference evidence="7" key="1">
    <citation type="submission" date="2022-07" db="EMBL/GenBank/DDBJ databases">
        <title>Genome analysis of Parmales, a sister group of diatoms, reveals the evolutionary specialization of diatoms from phago-mixotrophs to photoautotrophs.</title>
        <authorList>
            <person name="Ban H."/>
            <person name="Sato S."/>
            <person name="Yoshikawa S."/>
            <person name="Kazumasa Y."/>
            <person name="Nakamura Y."/>
            <person name="Ichinomiya M."/>
            <person name="Saitoh K."/>
            <person name="Sato N."/>
            <person name="Blanc-Mathieu R."/>
            <person name="Endo H."/>
            <person name="Kuwata A."/>
            <person name="Ogata H."/>
        </authorList>
    </citation>
    <scope>NUCLEOTIDE SEQUENCE</scope>
</reference>
<evidence type="ECO:0000256" key="1">
    <source>
        <dbReference type="ARBA" id="ARBA00022679"/>
    </source>
</evidence>
<dbReference type="InterPro" id="IPR007371">
    <property type="entry name" value="TPK_catalytic"/>
</dbReference>
<sequence length="175" mass="19319">MPPMLAHLFGLCSYVICADGGANRLYDLCGLAHSSGEELKTAGRHLPDAVKGDMDSIRPDVRRYYESRGVSIIEDGSVDLNDLEKCLWQVKDMQEGRTGMFDAVCIYGGWGGRFDQSMSSLSALFKVTTDGLRWNLNGDELCFGKLVSSSNEYSPGIDVTVRCNNFLAWTTQITK</sequence>
<keyword evidence="4" id="KW-0067">ATP-binding</keyword>
<keyword evidence="8" id="KW-1185">Reference proteome</keyword>
<dbReference type="Gene3D" id="3.40.50.10240">
    <property type="entry name" value="Thiamin pyrophosphokinase, catalytic domain"/>
    <property type="match status" value="1"/>
</dbReference>
<dbReference type="InterPro" id="IPR006282">
    <property type="entry name" value="Thi_PPkinase"/>
</dbReference>
<proteinExistence type="predicted"/>
<evidence type="ECO:0000256" key="5">
    <source>
        <dbReference type="SAM" id="SignalP"/>
    </source>
</evidence>
<dbReference type="SUPFAM" id="SSF63999">
    <property type="entry name" value="Thiamin pyrophosphokinase, catalytic domain"/>
    <property type="match status" value="1"/>
</dbReference>
<dbReference type="GO" id="GO:0009229">
    <property type="term" value="P:thiamine diphosphate biosynthetic process"/>
    <property type="evidence" value="ECO:0007669"/>
    <property type="project" value="InterPro"/>
</dbReference>
<evidence type="ECO:0000256" key="2">
    <source>
        <dbReference type="ARBA" id="ARBA00022741"/>
    </source>
</evidence>
<dbReference type="Proteomes" id="UP001165082">
    <property type="component" value="Unassembled WGS sequence"/>
</dbReference>
<keyword evidence="5" id="KW-0732">Signal</keyword>
<feature type="signal peptide" evidence="5">
    <location>
        <begin position="1"/>
        <end position="20"/>
    </location>
</feature>
<dbReference type="GO" id="GO:0004788">
    <property type="term" value="F:thiamine diphosphokinase activity"/>
    <property type="evidence" value="ECO:0007669"/>
    <property type="project" value="InterPro"/>
</dbReference>
<dbReference type="CDD" id="cd07995">
    <property type="entry name" value="TPK"/>
    <property type="match status" value="1"/>
</dbReference>
<accession>A0A9W7EG82</accession>
<gene>
    <name evidence="7" type="ORF">TrRE_jg11716</name>
</gene>
<dbReference type="Gene3D" id="2.60.120.320">
    <property type="entry name" value="Thiamin pyrophosphokinase, thiamin-binding domain"/>
    <property type="match status" value="1"/>
</dbReference>
<evidence type="ECO:0000256" key="4">
    <source>
        <dbReference type="ARBA" id="ARBA00022840"/>
    </source>
</evidence>
<evidence type="ECO:0000313" key="7">
    <source>
        <dbReference type="EMBL" id="GMH76820.1"/>
    </source>
</evidence>
<evidence type="ECO:0000256" key="3">
    <source>
        <dbReference type="ARBA" id="ARBA00022777"/>
    </source>
</evidence>
<dbReference type="AlphaFoldDB" id="A0A9W7EG82"/>
<dbReference type="GO" id="GO:0016301">
    <property type="term" value="F:kinase activity"/>
    <property type="evidence" value="ECO:0007669"/>
    <property type="project" value="UniProtKB-KW"/>
</dbReference>
<dbReference type="PANTHER" id="PTHR13622">
    <property type="entry name" value="THIAMIN PYROPHOSPHOKINASE"/>
    <property type="match status" value="1"/>
</dbReference>
<dbReference type="InterPro" id="IPR036371">
    <property type="entry name" value="TPK_B1-bd_sf"/>
</dbReference>
<dbReference type="InterPro" id="IPR036759">
    <property type="entry name" value="TPK_catalytic_sf"/>
</dbReference>
<evidence type="ECO:0000259" key="6">
    <source>
        <dbReference type="Pfam" id="PF04263"/>
    </source>
</evidence>
<name>A0A9W7EG82_9STRA</name>